<dbReference type="Pfam" id="PF25390">
    <property type="entry name" value="WD40_RLD"/>
    <property type="match status" value="1"/>
</dbReference>
<dbReference type="Gene3D" id="2.130.10.30">
    <property type="entry name" value="Regulator of chromosome condensation 1/beta-lactamase-inhibitor protein II"/>
    <property type="match status" value="2"/>
</dbReference>
<feature type="compositionally biased region" description="Polar residues" evidence="5">
    <location>
        <begin position="1469"/>
        <end position="1488"/>
    </location>
</feature>
<dbReference type="STRING" id="246404.A0A507F5S1"/>
<evidence type="ECO:0000256" key="2">
    <source>
        <dbReference type="ARBA" id="ARBA00022786"/>
    </source>
</evidence>
<feature type="compositionally biased region" description="Low complexity" evidence="5">
    <location>
        <begin position="1186"/>
        <end position="1212"/>
    </location>
</feature>
<feature type="region of interest" description="Disordered" evidence="5">
    <location>
        <begin position="1182"/>
        <end position="1523"/>
    </location>
</feature>
<dbReference type="SMART" id="SM00119">
    <property type="entry name" value="HECTc"/>
    <property type="match status" value="1"/>
</dbReference>
<feature type="repeat" description="RCC1" evidence="4">
    <location>
        <begin position="49"/>
        <end position="100"/>
    </location>
</feature>
<dbReference type="PROSITE" id="PS50012">
    <property type="entry name" value="RCC1_3"/>
    <property type="match status" value="6"/>
</dbReference>
<dbReference type="GO" id="GO:0061630">
    <property type="term" value="F:ubiquitin protein ligase activity"/>
    <property type="evidence" value="ECO:0007669"/>
    <property type="project" value="TreeGrafter"/>
</dbReference>
<keyword evidence="1" id="KW-0677">Repeat</keyword>
<feature type="repeat" description="RCC1" evidence="4">
    <location>
        <begin position="332"/>
        <end position="388"/>
    </location>
</feature>
<feature type="compositionally biased region" description="Basic and acidic residues" evidence="5">
    <location>
        <begin position="1385"/>
        <end position="1400"/>
    </location>
</feature>
<name>A0A507F5S1_9FUNG</name>
<dbReference type="InterPro" id="IPR000569">
    <property type="entry name" value="HECT_dom"/>
</dbReference>
<protein>
    <recommendedName>
        <fullName evidence="6">HECT domain-containing protein</fullName>
    </recommendedName>
</protein>
<dbReference type="InterPro" id="IPR058923">
    <property type="entry name" value="RCC1-like_dom"/>
</dbReference>
<evidence type="ECO:0000256" key="3">
    <source>
        <dbReference type="PROSITE-ProRule" id="PRU00104"/>
    </source>
</evidence>
<dbReference type="SUPFAM" id="SSF50985">
    <property type="entry name" value="RCC1/BLIP-II"/>
    <property type="match status" value="1"/>
</dbReference>
<evidence type="ECO:0000256" key="4">
    <source>
        <dbReference type="PROSITE-ProRule" id="PRU00235"/>
    </source>
</evidence>
<feature type="repeat" description="RCC1" evidence="4">
    <location>
        <begin position="164"/>
        <end position="216"/>
    </location>
</feature>
<dbReference type="InterPro" id="IPR035983">
    <property type="entry name" value="Hect_E3_ubiquitin_ligase"/>
</dbReference>
<feature type="compositionally biased region" description="Acidic residues" evidence="5">
    <location>
        <begin position="1264"/>
        <end position="1284"/>
    </location>
</feature>
<feature type="region of interest" description="Disordered" evidence="5">
    <location>
        <begin position="621"/>
        <end position="643"/>
    </location>
</feature>
<dbReference type="PROSITE" id="PS00626">
    <property type="entry name" value="RCC1_2"/>
    <property type="match status" value="1"/>
</dbReference>
<evidence type="ECO:0000259" key="6">
    <source>
        <dbReference type="PROSITE" id="PS50237"/>
    </source>
</evidence>
<dbReference type="PANTHER" id="PTHR45622:SF60">
    <property type="entry name" value="UBIQUITIN-PROTEIN LIGASE E3A"/>
    <property type="match status" value="1"/>
</dbReference>
<feature type="compositionally biased region" description="Low complexity" evidence="5">
    <location>
        <begin position="1222"/>
        <end position="1245"/>
    </location>
</feature>
<proteinExistence type="predicted"/>
<dbReference type="InterPro" id="IPR000408">
    <property type="entry name" value="Reg_chr_condens"/>
</dbReference>
<dbReference type="Gene3D" id="3.30.2410.10">
    <property type="entry name" value="Hect, E3 ligase catalytic domain"/>
    <property type="match status" value="2"/>
</dbReference>
<feature type="compositionally biased region" description="Basic residues" evidence="5">
    <location>
        <begin position="1499"/>
        <end position="1510"/>
    </location>
</feature>
<evidence type="ECO:0000313" key="7">
    <source>
        <dbReference type="EMBL" id="TPX70957.1"/>
    </source>
</evidence>
<feature type="compositionally biased region" description="Polar residues" evidence="5">
    <location>
        <begin position="1353"/>
        <end position="1373"/>
    </location>
</feature>
<dbReference type="Proteomes" id="UP000320333">
    <property type="component" value="Unassembled WGS sequence"/>
</dbReference>
<feature type="repeat" description="RCC1" evidence="4">
    <location>
        <begin position="101"/>
        <end position="163"/>
    </location>
</feature>
<gene>
    <name evidence="7" type="ORF">CcCBS67573_g06386</name>
</gene>
<dbReference type="PROSITE" id="PS50237">
    <property type="entry name" value="HECT"/>
    <property type="match status" value="2"/>
</dbReference>
<comment type="caution">
    <text evidence="7">The sequence shown here is derived from an EMBL/GenBank/DDBJ whole genome shotgun (WGS) entry which is preliminary data.</text>
</comment>
<dbReference type="OrthoDB" id="5370059at2759"/>
<dbReference type="SUPFAM" id="SSF56204">
    <property type="entry name" value="Hect, E3 ligase catalytic domain"/>
    <property type="match status" value="2"/>
</dbReference>
<dbReference type="PANTHER" id="PTHR45622">
    <property type="entry name" value="UBIQUITIN-PROTEIN LIGASE E3A-RELATED"/>
    <property type="match status" value="1"/>
</dbReference>
<dbReference type="PRINTS" id="PR00633">
    <property type="entry name" value="RCCNDNSATION"/>
</dbReference>
<dbReference type="InterPro" id="IPR009091">
    <property type="entry name" value="RCC1/BLIP-II"/>
</dbReference>
<feature type="domain" description="HECT" evidence="6">
    <location>
        <begin position="877"/>
        <end position="1166"/>
    </location>
</feature>
<feature type="compositionally biased region" description="Low complexity" evidence="5">
    <location>
        <begin position="1408"/>
        <end position="1417"/>
    </location>
</feature>
<dbReference type="Pfam" id="PF00415">
    <property type="entry name" value="RCC1"/>
    <property type="match status" value="1"/>
</dbReference>
<feature type="compositionally biased region" description="Acidic residues" evidence="5">
    <location>
        <begin position="1317"/>
        <end position="1330"/>
    </location>
</feature>
<reference evidence="7 8" key="1">
    <citation type="journal article" date="2019" name="Sci. Rep.">
        <title>Comparative genomics of chytrid fungi reveal insights into the obligate biotrophic and pathogenic lifestyle of Synchytrium endobioticum.</title>
        <authorList>
            <person name="van de Vossenberg B.T.L.H."/>
            <person name="Warris S."/>
            <person name="Nguyen H.D.T."/>
            <person name="van Gent-Pelzer M.P.E."/>
            <person name="Joly D.L."/>
            <person name="van de Geest H.C."/>
            <person name="Bonants P.J.M."/>
            <person name="Smith D.S."/>
            <person name="Levesque C.A."/>
            <person name="van der Lee T.A.J."/>
        </authorList>
    </citation>
    <scope>NUCLEOTIDE SEQUENCE [LARGE SCALE GENOMIC DNA]</scope>
    <source>
        <strain evidence="7 8">CBS 675.73</strain>
    </source>
</reference>
<keyword evidence="8" id="KW-1185">Reference proteome</keyword>
<accession>A0A507F5S1</accession>
<feature type="repeat" description="RCC1" evidence="4">
    <location>
        <begin position="217"/>
        <end position="267"/>
    </location>
</feature>
<feature type="domain" description="HECT" evidence="6">
    <location>
        <begin position="1509"/>
        <end position="1589"/>
    </location>
</feature>
<feature type="active site" description="Glycyl thioester intermediate" evidence="3">
    <location>
        <position position="1557"/>
    </location>
</feature>
<sequence>MDRLVDSDSDMIPLPKQVPDPVLGEGWVNSASFGLKHGAIVMSSGREDGALLVWGDNQFGQLGRSNPRRIVSPVRVDALELFNTIGVSCGDSFTVVVTSCGKALSFGSNTFHQLGHSFDKSQSAKPKLVRYLPFNPISGESATTPKVASVSCGSKHTLLLTRSGSVWAFGDNSGGQLGMESKSRTSSGAYLIQSLSSFSFKKVAAGANFSLALTISGSVFSWGVNTVGQLGHGNKLPSLSIPTRIARLDNIVDISCGGSHCAAIDAKGTCFVWGSGSHGQTASISPGCNIPFPLISMDGCDFGPIESVVCGKTHTVVTAKRRIGDGSDNWCLKLYSFGSNRLGQLGVGNRLDRNSPSLVILPNALSLDIQHVVYAGWGDQMILVSGSNPSKLKVDDPEYGLSLVQVKEWVREIDTESSDLAGSLLVAKLRQVFGSLALLNASFLGDDHITSIGPLNPAISLSDVRECFQLLSNIQNEKWGLRVKMILKEAIHTMPLSMSLGTSNPENLRAFLILLENPFNWPEKHSLTAITILGSAFERLKPDQKLILAKWWSQNPSLLENFRRAVRSFNSALSYYTLARINPPTIMMLNLLQWLWTVNNIPFADNDPLEFSHKDCTSLSALSKPPAPVPQQRSPTENPFATPAYSAQTTDIHMPPMTNRSFAANRNSEAQPNVMPSSNSLPRSFMSSMGTLRGTPAFSIEIDARHVPINPETGQPSMSHLARLAAQALNAQMESLLKTESPNIVLGARPSPRSLIPHAEFVNEALSARIDFKKDFMSYYASLRPQIFGANRATGADGPFSFCKFPFAFTLGAKADLLMLDSQRQMMEMQSVSLVQHFRSASNTNVPPSRVDSIFNTLAVRRKHLLKDAFERVNKMTAFDLKKPLRVKFLGEMGVDGGGVSREFIALFFRRLTRHSDMFEDVDLSGSPDHQRGSGFIWFNPLSSRPASAYKTVGRVMGMALFNGCFSSVPFPSVLFNRLLGWPATLEDLASLQPHTAKWLREMLAHTDEETFAEAYYGMEFSVTVKTRKQGSLDPLIEPYKNVNLPGPYSGQAVTFENRSDYVRAMVHWYTGGHVEDVLKAFRTGFLEACGGPVLDQLLPQQLETMVAGKNAPEVNFKDLEKVCTYKEPYSKSHPVIKRFWSVFHALPEDFKFKFLKFMTGTDTIPPIKGLKEVNLVIQPSGGSGASDASNAPENPLSTTAGASSPSTSTPAVIESATNTEQQQQQQQQIHNSGPSTTSVSSSSGIDRTLSGPASHWEEALREQDDDDDDDEEENDDDDSDSDYEPSHEEYGSPISDFELDPQHEAMMGILFPPSLEDMEMDEESDDDILYDAYGHSNRIDSDDEFEDAPQEFENQGDNSGITHRQAQSNVSGNDELIGAIELNLNHDEFGGSDNDRRQNESGPHLNASGSGSGAHANSVDATSGPARAGDETSEMPASRGTKRHRVEEQDENEVDDWEGHVVQEDAMESQTSQAPQTAPSSILQSSEGVHADQEKGKHPAHKKSRHGKSPMKGAVQSAAPRSSNNWLKDVVLDASLNESAADASIDENRLPVAHTCSFVLDLPAYQTVEKLMDRLVYAVENSGEFHLV</sequence>
<feature type="compositionally biased region" description="Polar residues" evidence="5">
    <location>
        <begin position="631"/>
        <end position="643"/>
    </location>
</feature>
<evidence type="ECO:0000256" key="5">
    <source>
        <dbReference type="SAM" id="MobiDB-lite"/>
    </source>
</evidence>
<evidence type="ECO:0000256" key="1">
    <source>
        <dbReference type="ARBA" id="ARBA00022737"/>
    </source>
</evidence>
<evidence type="ECO:0000313" key="8">
    <source>
        <dbReference type="Proteomes" id="UP000320333"/>
    </source>
</evidence>
<comment type="caution">
    <text evidence="3">Lacks conserved residue(s) required for the propagation of feature annotation.</text>
</comment>
<keyword evidence="2 3" id="KW-0833">Ubl conjugation pathway</keyword>
<dbReference type="InterPro" id="IPR051709">
    <property type="entry name" value="Ub-ligase/GTPase-reg"/>
</dbReference>
<dbReference type="Gene3D" id="3.30.2160.10">
    <property type="entry name" value="Hect, E3 ligase catalytic domain"/>
    <property type="match status" value="1"/>
</dbReference>
<organism evidence="7 8">
    <name type="scientific">Chytriomyces confervae</name>
    <dbReference type="NCBI Taxonomy" id="246404"/>
    <lineage>
        <taxon>Eukaryota</taxon>
        <taxon>Fungi</taxon>
        <taxon>Fungi incertae sedis</taxon>
        <taxon>Chytridiomycota</taxon>
        <taxon>Chytridiomycota incertae sedis</taxon>
        <taxon>Chytridiomycetes</taxon>
        <taxon>Chytridiales</taxon>
        <taxon>Chytriomycetaceae</taxon>
        <taxon>Chytriomyces</taxon>
    </lineage>
</organism>
<dbReference type="Gene3D" id="3.90.1750.10">
    <property type="entry name" value="Hect, E3 ligase catalytic domains"/>
    <property type="match status" value="1"/>
</dbReference>
<dbReference type="Pfam" id="PF00632">
    <property type="entry name" value="HECT"/>
    <property type="match status" value="2"/>
</dbReference>
<feature type="repeat" description="RCC1" evidence="4">
    <location>
        <begin position="268"/>
        <end position="321"/>
    </location>
</feature>
<feature type="compositionally biased region" description="Acidic residues" evidence="5">
    <location>
        <begin position="1342"/>
        <end position="1351"/>
    </location>
</feature>
<dbReference type="EMBL" id="QEAP01000270">
    <property type="protein sequence ID" value="TPX70957.1"/>
    <property type="molecule type" value="Genomic_DNA"/>
</dbReference>